<evidence type="ECO:0000256" key="1">
    <source>
        <dbReference type="ARBA" id="ARBA00000966"/>
    </source>
</evidence>
<comment type="similarity">
    <text evidence="2 8 10">Belongs to the glycosyl hydrolase 9 (cellulase E) family.</text>
</comment>
<dbReference type="InterPro" id="IPR012341">
    <property type="entry name" value="6hp_glycosidase-like_sf"/>
</dbReference>
<name>A0A8K0GES3_IGNLU</name>
<dbReference type="InterPro" id="IPR008928">
    <property type="entry name" value="6-hairpin_glycosidase_sf"/>
</dbReference>
<comment type="catalytic activity">
    <reaction evidence="1 10">
        <text>Endohydrolysis of (1-&gt;4)-beta-D-glucosidic linkages in cellulose, lichenin and cereal beta-D-glucans.</text>
        <dbReference type="EC" id="3.2.1.4"/>
    </reaction>
</comment>
<keyword evidence="4 10" id="KW-0136">Cellulose degradation</keyword>
<dbReference type="OrthoDB" id="10257085at2759"/>
<sequence>VLLAELTQNKEYLEMLKSFCDYSINEQKRTSKGLIYIDKAGTLSHASNIAFICLEAARMNISTSIYINFAKQQIDYMLGSTGRSFLVGYGNDYPKKVHHSASSCPDLPSPCNWEQYKSNETNPQILYGALVSGPDRNDYYEDRRDEFLYNEVTLDYNAGFQGVVAGLIHFLRPTESEYPLYRSENFK</sequence>
<feature type="active site" evidence="9">
    <location>
        <position position="142"/>
    </location>
</feature>
<feature type="active site" evidence="9">
    <location>
        <position position="151"/>
    </location>
</feature>
<dbReference type="PROSITE" id="PS00592">
    <property type="entry name" value="GH9_2"/>
    <property type="match status" value="1"/>
</dbReference>
<dbReference type="PANTHER" id="PTHR22298">
    <property type="entry name" value="ENDO-1,4-BETA-GLUCANASE"/>
    <property type="match status" value="1"/>
</dbReference>
<evidence type="ECO:0000256" key="4">
    <source>
        <dbReference type="ARBA" id="ARBA00023001"/>
    </source>
</evidence>
<evidence type="ECO:0000313" key="13">
    <source>
        <dbReference type="Proteomes" id="UP000801492"/>
    </source>
</evidence>
<evidence type="ECO:0000256" key="10">
    <source>
        <dbReference type="RuleBase" id="RU361166"/>
    </source>
</evidence>
<dbReference type="EMBL" id="VTPC01004563">
    <property type="protein sequence ID" value="KAF2896999.1"/>
    <property type="molecule type" value="Genomic_DNA"/>
</dbReference>
<gene>
    <name evidence="12" type="ORF">ILUMI_09176</name>
</gene>
<feature type="domain" description="Glycoside hydrolase family 9" evidence="11">
    <location>
        <begin position="10"/>
        <end position="163"/>
    </location>
</feature>
<dbReference type="InterPro" id="IPR033126">
    <property type="entry name" value="Glyco_hydro_9_Asp/Glu_AS"/>
</dbReference>
<dbReference type="Proteomes" id="UP000801492">
    <property type="component" value="Unassembled WGS sequence"/>
</dbReference>
<dbReference type="GO" id="GO:0030245">
    <property type="term" value="P:cellulose catabolic process"/>
    <property type="evidence" value="ECO:0007669"/>
    <property type="project" value="UniProtKB-KW"/>
</dbReference>
<evidence type="ECO:0000256" key="2">
    <source>
        <dbReference type="ARBA" id="ARBA00007072"/>
    </source>
</evidence>
<dbReference type="AlphaFoldDB" id="A0A8K0GES3"/>
<evidence type="ECO:0000256" key="6">
    <source>
        <dbReference type="ARBA" id="ARBA00023295"/>
    </source>
</evidence>
<dbReference type="InterPro" id="IPR018221">
    <property type="entry name" value="Glyco_hydro_9_His_AS"/>
</dbReference>
<keyword evidence="3 8" id="KW-0378">Hydrolase</keyword>
<dbReference type="PROSITE" id="PS00698">
    <property type="entry name" value="GH9_3"/>
    <property type="match status" value="1"/>
</dbReference>
<organism evidence="12 13">
    <name type="scientific">Ignelater luminosus</name>
    <name type="common">Cucubano</name>
    <name type="synonym">Pyrophorus luminosus</name>
    <dbReference type="NCBI Taxonomy" id="2038154"/>
    <lineage>
        <taxon>Eukaryota</taxon>
        <taxon>Metazoa</taxon>
        <taxon>Ecdysozoa</taxon>
        <taxon>Arthropoda</taxon>
        <taxon>Hexapoda</taxon>
        <taxon>Insecta</taxon>
        <taxon>Pterygota</taxon>
        <taxon>Neoptera</taxon>
        <taxon>Endopterygota</taxon>
        <taxon>Coleoptera</taxon>
        <taxon>Polyphaga</taxon>
        <taxon>Elateriformia</taxon>
        <taxon>Elateroidea</taxon>
        <taxon>Elateridae</taxon>
        <taxon>Agrypninae</taxon>
        <taxon>Pyrophorini</taxon>
        <taxon>Ignelater</taxon>
    </lineage>
</organism>
<protein>
    <recommendedName>
        <fullName evidence="10">Endoglucanase</fullName>
        <ecNumber evidence="10">3.2.1.4</ecNumber>
    </recommendedName>
</protein>
<dbReference type="GO" id="GO:0008810">
    <property type="term" value="F:cellulase activity"/>
    <property type="evidence" value="ECO:0007669"/>
    <property type="project" value="UniProtKB-EC"/>
</dbReference>
<dbReference type="Gene3D" id="1.50.10.10">
    <property type="match status" value="1"/>
</dbReference>
<evidence type="ECO:0000256" key="3">
    <source>
        <dbReference type="ARBA" id="ARBA00022801"/>
    </source>
</evidence>
<dbReference type="Pfam" id="PF00759">
    <property type="entry name" value="Glyco_hydro_9"/>
    <property type="match status" value="1"/>
</dbReference>
<reference evidence="12" key="1">
    <citation type="submission" date="2019-08" db="EMBL/GenBank/DDBJ databases">
        <title>The genome of the North American firefly Photinus pyralis.</title>
        <authorList>
            <consortium name="Photinus pyralis genome working group"/>
            <person name="Fallon T.R."/>
            <person name="Sander Lower S.E."/>
            <person name="Weng J.-K."/>
        </authorList>
    </citation>
    <scope>NUCLEOTIDE SEQUENCE</scope>
    <source>
        <strain evidence="12">TRF0915ILg1</strain>
        <tissue evidence="12">Whole body</tissue>
    </source>
</reference>
<feature type="non-terminal residue" evidence="12">
    <location>
        <position position="187"/>
    </location>
</feature>
<dbReference type="EC" id="3.2.1.4" evidence="10"/>
<evidence type="ECO:0000313" key="12">
    <source>
        <dbReference type="EMBL" id="KAF2896999.1"/>
    </source>
</evidence>
<keyword evidence="5 8" id="KW-0119">Carbohydrate metabolism</keyword>
<evidence type="ECO:0000256" key="8">
    <source>
        <dbReference type="PROSITE-ProRule" id="PRU10059"/>
    </source>
</evidence>
<evidence type="ECO:0000256" key="7">
    <source>
        <dbReference type="ARBA" id="ARBA00023326"/>
    </source>
</evidence>
<evidence type="ECO:0000256" key="9">
    <source>
        <dbReference type="PROSITE-ProRule" id="PRU10060"/>
    </source>
</evidence>
<comment type="caution">
    <text evidence="12">The sequence shown here is derived from an EMBL/GenBank/DDBJ whole genome shotgun (WGS) entry which is preliminary data.</text>
</comment>
<feature type="active site" evidence="8">
    <location>
        <position position="98"/>
    </location>
</feature>
<keyword evidence="7 8" id="KW-0624">Polysaccharide degradation</keyword>
<keyword evidence="6 8" id="KW-0326">Glycosidase</keyword>
<dbReference type="InterPro" id="IPR001701">
    <property type="entry name" value="Glyco_hydro_9"/>
</dbReference>
<proteinExistence type="inferred from homology"/>
<evidence type="ECO:0000256" key="5">
    <source>
        <dbReference type="ARBA" id="ARBA00023277"/>
    </source>
</evidence>
<keyword evidence="13" id="KW-1185">Reference proteome</keyword>
<evidence type="ECO:0000259" key="11">
    <source>
        <dbReference type="Pfam" id="PF00759"/>
    </source>
</evidence>
<dbReference type="SUPFAM" id="SSF48208">
    <property type="entry name" value="Six-hairpin glycosidases"/>
    <property type="match status" value="1"/>
</dbReference>
<accession>A0A8K0GES3</accession>